<keyword evidence="3" id="KW-1185">Reference proteome</keyword>
<evidence type="ECO:0008006" key="4">
    <source>
        <dbReference type="Google" id="ProtNLM"/>
    </source>
</evidence>
<name>A0A8E2EJ35_9PEZI</name>
<reference evidence="2 3" key="1">
    <citation type="journal article" date="2016" name="Nat. Commun.">
        <title>Ectomycorrhizal ecology is imprinted in the genome of the dominant symbiotic fungus Cenococcum geophilum.</title>
        <authorList>
            <consortium name="DOE Joint Genome Institute"/>
            <person name="Peter M."/>
            <person name="Kohler A."/>
            <person name="Ohm R.A."/>
            <person name="Kuo A."/>
            <person name="Krutzmann J."/>
            <person name="Morin E."/>
            <person name="Arend M."/>
            <person name="Barry K.W."/>
            <person name="Binder M."/>
            <person name="Choi C."/>
            <person name="Clum A."/>
            <person name="Copeland A."/>
            <person name="Grisel N."/>
            <person name="Haridas S."/>
            <person name="Kipfer T."/>
            <person name="LaButti K."/>
            <person name="Lindquist E."/>
            <person name="Lipzen A."/>
            <person name="Maire R."/>
            <person name="Meier B."/>
            <person name="Mihaltcheva S."/>
            <person name="Molinier V."/>
            <person name="Murat C."/>
            <person name="Poggeler S."/>
            <person name="Quandt C.A."/>
            <person name="Sperisen C."/>
            <person name="Tritt A."/>
            <person name="Tisserant E."/>
            <person name="Crous P.W."/>
            <person name="Henrissat B."/>
            <person name="Nehls U."/>
            <person name="Egli S."/>
            <person name="Spatafora J.W."/>
            <person name="Grigoriev I.V."/>
            <person name="Martin F.M."/>
        </authorList>
    </citation>
    <scope>NUCLEOTIDE SEQUENCE [LARGE SCALE GENOMIC DNA]</scope>
    <source>
        <strain evidence="2 3">CBS 459.81</strain>
    </source>
</reference>
<organism evidence="2 3">
    <name type="scientific">Lepidopterella palustris CBS 459.81</name>
    <dbReference type="NCBI Taxonomy" id="1314670"/>
    <lineage>
        <taxon>Eukaryota</taxon>
        <taxon>Fungi</taxon>
        <taxon>Dikarya</taxon>
        <taxon>Ascomycota</taxon>
        <taxon>Pezizomycotina</taxon>
        <taxon>Dothideomycetes</taxon>
        <taxon>Pleosporomycetidae</taxon>
        <taxon>Mytilinidiales</taxon>
        <taxon>Argynnaceae</taxon>
        <taxon>Lepidopterella</taxon>
    </lineage>
</organism>
<evidence type="ECO:0000313" key="3">
    <source>
        <dbReference type="Proteomes" id="UP000250266"/>
    </source>
</evidence>
<evidence type="ECO:0000256" key="1">
    <source>
        <dbReference type="SAM" id="SignalP"/>
    </source>
</evidence>
<feature type="signal peptide" evidence="1">
    <location>
        <begin position="1"/>
        <end position="19"/>
    </location>
</feature>
<accession>A0A8E2EJ35</accession>
<gene>
    <name evidence="2" type="ORF">K432DRAFT_389079</name>
</gene>
<keyword evidence="1" id="KW-0732">Signal</keyword>
<dbReference type="Proteomes" id="UP000250266">
    <property type="component" value="Unassembled WGS sequence"/>
</dbReference>
<sequence length="124" mass="13828">MRIPAIVFLLFTRLSLALALEQKDYCYRDSCLRAVDGTRRGPDHPDMATSDCRNFMTTTAIAEPTALVFSSETLLGRLLRLCSKNLALNPSQNMQQARAQAHPVIPARALVPELRLRQSQMCAP</sequence>
<dbReference type="AlphaFoldDB" id="A0A8E2EJ35"/>
<proteinExistence type="predicted"/>
<evidence type="ECO:0000313" key="2">
    <source>
        <dbReference type="EMBL" id="OCK84957.1"/>
    </source>
</evidence>
<dbReference type="EMBL" id="KV744827">
    <property type="protein sequence ID" value="OCK84957.1"/>
    <property type="molecule type" value="Genomic_DNA"/>
</dbReference>
<dbReference type="OrthoDB" id="3800261at2759"/>
<protein>
    <recommendedName>
        <fullName evidence="4">Secreted protein</fullName>
    </recommendedName>
</protein>
<feature type="chain" id="PRO_5034921077" description="Secreted protein" evidence="1">
    <location>
        <begin position="20"/>
        <end position="124"/>
    </location>
</feature>